<feature type="transmembrane region" description="Helical" evidence="1">
    <location>
        <begin position="37"/>
        <end position="58"/>
    </location>
</feature>
<protein>
    <recommendedName>
        <fullName evidence="2">CxC2-like cysteine cluster KDZ transposase-associated domain-containing protein</fullName>
    </recommendedName>
</protein>
<dbReference type="InterPro" id="IPR041457">
    <property type="entry name" value="CxC2_KDZ-assoc"/>
</dbReference>
<gene>
    <name evidence="3" type="ORF">MVEN_00848800</name>
</gene>
<reference evidence="3" key="1">
    <citation type="submission" date="2020-05" db="EMBL/GenBank/DDBJ databases">
        <title>Mycena genomes resolve the evolution of fungal bioluminescence.</title>
        <authorList>
            <person name="Tsai I.J."/>
        </authorList>
    </citation>
    <scope>NUCLEOTIDE SEQUENCE</scope>
    <source>
        <strain evidence="3">CCC161011</strain>
    </source>
</reference>
<keyword evidence="1" id="KW-1133">Transmembrane helix</keyword>
<organism evidence="3 4">
    <name type="scientific">Mycena venus</name>
    <dbReference type="NCBI Taxonomy" id="2733690"/>
    <lineage>
        <taxon>Eukaryota</taxon>
        <taxon>Fungi</taxon>
        <taxon>Dikarya</taxon>
        <taxon>Basidiomycota</taxon>
        <taxon>Agaricomycotina</taxon>
        <taxon>Agaricomycetes</taxon>
        <taxon>Agaricomycetidae</taxon>
        <taxon>Agaricales</taxon>
        <taxon>Marasmiineae</taxon>
        <taxon>Mycenaceae</taxon>
        <taxon>Mycena</taxon>
    </lineage>
</organism>
<comment type="caution">
    <text evidence="3">The sequence shown here is derived from an EMBL/GenBank/DDBJ whole genome shotgun (WGS) entry which is preliminary data.</text>
</comment>
<evidence type="ECO:0000259" key="2">
    <source>
        <dbReference type="Pfam" id="PF18803"/>
    </source>
</evidence>
<keyword evidence="1" id="KW-0812">Transmembrane</keyword>
<proteinExistence type="predicted"/>
<evidence type="ECO:0000256" key="1">
    <source>
        <dbReference type="SAM" id="Phobius"/>
    </source>
</evidence>
<dbReference type="EMBL" id="JACAZI010000006">
    <property type="protein sequence ID" value="KAF7358017.1"/>
    <property type="molecule type" value="Genomic_DNA"/>
</dbReference>
<evidence type="ECO:0000313" key="4">
    <source>
        <dbReference type="Proteomes" id="UP000620124"/>
    </source>
</evidence>
<name>A0A8H7D3G4_9AGAR</name>
<dbReference type="OrthoDB" id="3004525at2759"/>
<dbReference type="Pfam" id="PF18803">
    <property type="entry name" value="CxC2"/>
    <property type="match status" value="1"/>
</dbReference>
<dbReference type="Proteomes" id="UP000620124">
    <property type="component" value="Unassembled WGS sequence"/>
</dbReference>
<sequence>MLRRKGCMKSNAKICRLCKKSTQSAIRCRQCFGDDILHAWTIVTSVLISALSLFPFPFTQTWTGAFFKPASLKKLGLHVQLGHLPRECCTTPQELHPKFVILHTTGIFEVAINMCDCEHALLAGPDEIQLPARWFIPCDR</sequence>
<dbReference type="AlphaFoldDB" id="A0A8H7D3G4"/>
<keyword evidence="1" id="KW-0472">Membrane</keyword>
<accession>A0A8H7D3G4</accession>
<keyword evidence="4" id="KW-1185">Reference proteome</keyword>
<evidence type="ECO:0000313" key="3">
    <source>
        <dbReference type="EMBL" id="KAF7358017.1"/>
    </source>
</evidence>
<feature type="domain" description="CxC2-like cysteine cluster KDZ transposase-associated" evidence="2">
    <location>
        <begin position="72"/>
        <end position="135"/>
    </location>
</feature>